<evidence type="ECO:0008006" key="3">
    <source>
        <dbReference type="Google" id="ProtNLM"/>
    </source>
</evidence>
<proteinExistence type="predicted"/>
<dbReference type="KEGG" id="pfj:MYCFIDRAFT_79363"/>
<dbReference type="EMBL" id="KB446564">
    <property type="protein sequence ID" value="EME78146.1"/>
    <property type="molecule type" value="Genomic_DNA"/>
</dbReference>
<organism evidence="1 2">
    <name type="scientific">Pseudocercospora fijiensis (strain CIRAD86)</name>
    <name type="common">Black leaf streak disease fungus</name>
    <name type="synonym">Mycosphaerella fijiensis</name>
    <dbReference type="NCBI Taxonomy" id="383855"/>
    <lineage>
        <taxon>Eukaryota</taxon>
        <taxon>Fungi</taxon>
        <taxon>Dikarya</taxon>
        <taxon>Ascomycota</taxon>
        <taxon>Pezizomycotina</taxon>
        <taxon>Dothideomycetes</taxon>
        <taxon>Dothideomycetidae</taxon>
        <taxon>Mycosphaerellales</taxon>
        <taxon>Mycosphaerellaceae</taxon>
        <taxon>Pseudocercospora</taxon>
    </lineage>
</organism>
<keyword evidence="2" id="KW-1185">Reference proteome</keyword>
<gene>
    <name evidence="1" type="ORF">MYCFIDRAFT_79363</name>
</gene>
<dbReference type="HOGENOM" id="CLU_1054216_0_0_1"/>
<reference evidence="1 2" key="1">
    <citation type="journal article" date="2012" name="PLoS Pathog.">
        <title>Diverse lifestyles and strategies of plant pathogenesis encoded in the genomes of eighteen Dothideomycetes fungi.</title>
        <authorList>
            <person name="Ohm R.A."/>
            <person name="Feau N."/>
            <person name="Henrissat B."/>
            <person name="Schoch C.L."/>
            <person name="Horwitz B.A."/>
            <person name="Barry K.W."/>
            <person name="Condon B.J."/>
            <person name="Copeland A.C."/>
            <person name="Dhillon B."/>
            <person name="Glaser F."/>
            <person name="Hesse C.N."/>
            <person name="Kosti I."/>
            <person name="LaButti K."/>
            <person name="Lindquist E.A."/>
            <person name="Lucas S."/>
            <person name="Salamov A.A."/>
            <person name="Bradshaw R.E."/>
            <person name="Ciuffetti L."/>
            <person name="Hamelin R.C."/>
            <person name="Kema G.H.J."/>
            <person name="Lawrence C."/>
            <person name="Scott J.A."/>
            <person name="Spatafora J.W."/>
            <person name="Turgeon B.G."/>
            <person name="de Wit P.J.G.M."/>
            <person name="Zhong S."/>
            <person name="Goodwin S.B."/>
            <person name="Grigoriev I.V."/>
        </authorList>
    </citation>
    <scope>NUCLEOTIDE SEQUENCE [LARGE SCALE GENOMIC DNA]</scope>
    <source>
        <strain evidence="1 2">CIRAD86</strain>
    </source>
</reference>
<name>M3A180_PSEFD</name>
<dbReference type="Proteomes" id="UP000016932">
    <property type="component" value="Unassembled WGS sequence"/>
</dbReference>
<dbReference type="GeneID" id="19341580"/>
<dbReference type="OrthoDB" id="3637256at2759"/>
<evidence type="ECO:0000313" key="1">
    <source>
        <dbReference type="EMBL" id="EME78146.1"/>
    </source>
</evidence>
<dbReference type="AlphaFoldDB" id="M3A180"/>
<protein>
    <recommendedName>
        <fullName evidence="3">Protein HRI1</fullName>
    </recommendedName>
</protein>
<dbReference type="VEuPathDB" id="FungiDB:MYCFIDRAFT_79363"/>
<sequence>MPPPSESQSKRFFPPPPDPSIFSLPLDHETRDCHLTSILAHKNSHYLYEVSFSGSRSGWRGKIQVPEEKLDRGAQRAWKTHCTSAPLNGAGSVLKIPKSEDTKGVARFLDLVSETTSPGSGKEIYVRGLEVEFKGAKYSGEVVLLKDDPAIKEMVGWARDRLDARESIEEGDGDGSGEGHVHTVEFFGAAPRKGRKSEVEIWELEGGEVLFAGKASVRGFEEGEDGRRELVIEVRIEGERYFLRGELGERMKVGRFLVVKQDEV</sequence>
<dbReference type="RefSeq" id="XP_007931834.1">
    <property type="nucleotide sequence ID" value="XM_007933643.1"/>
</dbReference>
<evidence type="ECO:0000313" key="2">
    <source>
        <dbReference type="Proteomes" id="UP000016932"/>
    </source>
</evidence>
<accession>M3A180</accession>